<proteinExistence type="predicted"/>
<keyword evidence="5" id="KW-0539">Nucleus</keyword>
<protein>
    <recommendedName>
        <fullName evidence="7">C2H2-type domain-containing protein</fullName>
    </recommendedName>
</protein>
<reference evidence="8" key="2">
    <citation type="submission" date="2022-10" db="EMBL/GenBank/DDBJ databases">
        <authorList>
            <consortium name="ENA_rothamsted_submissions"/>
            <consortium name="culmorum"/>
            <person name="King R."/>
        </authorList>
    </citation>
    <scope>NUCLEOTIDE SEQUENCE</scope>
</reference>
<evidence type="ECO:0000256" key="3">
    <source>
        <dbReference type="ARBA" id="ARBA00022771"/>
    </source>
</evidence>
<feature type="domain" description="C2H2-type" evidence="7">
    <location>
        <begin position="1444"/>
        <end position="1473"/>
    </location>
</feature>
<dbReference type="GO" id="GO:0000981">
    <property type="term" value="F:DNA-binding transcription factor activity, RNA polymerase II-specific"/>
    <property type="evidence" value="ECO:0007669"/>
    <property type="project" value="TreeGrafter"/>
</dbReference>
<dbReference type="PANTHER" id="PTHR24394">
    <property type="entry name" value="ZINC FINGER PROTEIN"/>
    <property type="match status" value="1"/>
</dbReference>
<dbReference type="PANTHER" id="PTHR24394:SF29">
    <property type="entry name" value="MYONEURIN"/>
    <property type="match status" value="1"/>
</dbReference>
<dbReference type="Gene3D" id="3.30.160.60">
    <property type="entry name" value="Classic Zinc Finger"/>
    <property type="match status" value="1"/>
</dbReference>
<keyword evidence="4" id="KW-0862">Zinc</keyword>
<evidence type="ECO:0000256" key="6">
    <source>
        <dbReference type="PROSITE-ProRule" id="PRU00042"/>
    </source>
</evidence>
<evidence type="ECO:0000256" key="5">
    <source>
        <dbReference type="ARBA" id="ARBA00023242"/>
    </source>
</evidence>
<keyword evidence="3 6" id="KW-0863">Zinc-finger</keyword>
<accession>A0A9P0C2L9</accession>
<dbReference type="InterPro" id="IPR013087">
    <property type="entry name" value="Znf_C2H2_type"/>
</dbReference>
<evidence type="ECO:0000313" key="8">
    <source>
        <dbReference type="EMBL" id="CAH0747356.1"/>
    </source>
</evidence>
<dbReference type="GO" id="GO:0005634">
    <property type="term" value="C:nucleus"/>
    <property type="evidence" value="ECO:0007669"/>
    <property type="project" value="TreeGrafter"/>
</dbReference>
<name>A0A9P0C2L9_9NEOP</name>
<sequence>MEEDIDIEEHDVLNHPAIKSIFPDLSVIKKEISVYEEQALTLKTEPEASSQVSILENTGNDNRVCLKNNYKKSEDDVKFIEEIRPPTNMSLENAKQIFRNKIILGSKPSLPQNCEDHYNGTLTNYEKNIKPFLAKVYLRDMGSYLYNSGRFCQMCGIFFPQKINLENHSKCFHEAKCNSTVEHGRGKMSKCELCSKVFSTSGNLSKHLRNIHKQKNPKRQQFTNERYINPSKRLSNISKFIASKSKSLPQSRCFHCKKLFPSQKCLIEHIYKVLNSSNLTQKTKVKLMKNKKNIRETYITNKQRQSYLLRKKYNKEKSKNIENKKTHENSSLYKCYYCSYYFNERKFYIKHLAKKHKDNDVIITNKVIFDPHCKFCPANVMLLNVYSYNIHLLSSHKDMVNETFRIEPKLHLTKVELILAGKQSDPENVEDCSKRANNNQTEENVSYSSMNQDIETRKDVSFLDMGEKEQLLGKSNVITKSYDSSKQSNVITELYESCKKLDFDNGMDEDTEENNEFDYEQNEPLVLKGILFKCKRCDINFLTNRCAMSHSEHMEYLINWKCHICLKIFKKNDEILHIQQHSFSNEFVVYELSESKLSRVLYKCPKCAIHFDDYKYGFHFKLCGKIVAESSYCNACDILLEKSVVQGHEYEHKTNNQSLSDFTIITSDVINNFSEADVKILKKEINPFKKELKSLNNNNKDKFKMSYCYTCKTFISLIYMRNVHKEGNCAHMIKHVCKYCGLILTNQSLKTHRNKHKLDKNLKLQDFKFYNIKTNKRMLPPIPDYPKCKSCDVRFLTKTAVTNHVCENIDFLTCPTCNIKLCDEAFKLHVSFHHYYIKRPDDRVCNRNITDKPESIESECSTSCNDLSTVIENISKNNMDFAVRSEQNEKETISNSQFHELERSSPEVKLNKYNSGSVKSVVKLTSSEMDTGKSVSEPLAEGESTIELFGVFFCCLYCYVTLTTYDQVVQHCQDHYGEVDITKKIKTCSECKMKYDQSFAVDHSKLHDLRASGKDLKVLNFDAVYFAVDYKLWIKLMFDSLEPEETHYILNRSIYKYEGRMKLQVFQKGTSELTVYKCNTCRMFVQPKYIFSHAEDSCFRLRKHMCSFCGLPFVSHLFRIDHEKIHRRTPGLSANSFNIVVFNRTKDKEYINNIISSRDNFIFYQCRKCMGLIERFQCRDHDCNKNNLKKCTICKFLINNCDYKSHILKHTLIKNFIQKNMKIIRFGKYDNELDDVFNGLPSEFSGTLKDYNFYKCTRCDLYLRKSTTEPMKHDCSDTNSKIECTKCNLSFLKKEINRHYKIHDSDPYFVKENFNVLLYNESTVDWTKIELSRVNKNLSDMTSEPKIIAKKENITNNDENSLVRIAKIYKCDCGQHFLDRISIQSHFRYCKTKIIKQTCTKCSLSFSPKDLFSHLLRHHGDKRYTYKFTIIPMTMLKNKVIDLYNCSNCNLHFAESDNALEHFSNCLHSMNEGSECSKCKLFFDNSCFDFHVNHHHDDDVADFDVVDIIGINNIAKNNTDENEEIPNLTSQAHSIIDANYKISEESLSQVSLNSYSNTIYKCVDCNIHFLTEHTFKKHKERHEPVSFIQKNCELCGLNFSLPSLTKHIYVHHSQMKLESSNINIKCTLK</sequence>
<keyword evidence="1" id="KW-0479">Metal-binding</keyword>
<feature type="domain" description="C2H2-type" evidence="7">
    <location>
        <begin position="189"/>
        <end position="217"/>
    </location>
</feature>
<evidence type="ECO:0000256" key="2">
    <source>
        <dbReference type="ARBA" id="ARBA00022737"/>
    </source>
</evidence>
<organism evidence="8 9">
    <name type="scientific">Diatraea saccharalis</name>
    <name type="common">sugarcane borer</name>
    <dbReference type="NCBI Taxonomy" id="40085"/>
    <lineage>
        <taxon>Eukaryota</taxon>
        <taxon>Metazoa</taxon>
        <taxon>Ecdysozoa</taxon>
        <taxon>Arthropoda</taxon>
        <taxon>Hexapoda</taxon>
        <taxon>Insecta</taxon>
        <taxon>Pterygota</taxon>
        <taxon>Neoptera</taxon>
        <taxon>Endopterygota</taxon>
        <taxon>Lepidoptera</taxon>
        <taxon>Glossata</taxon>
        <taxon>Ditrysia</taxon>
        <taxon>Pyraloidea</taxon>
        <taxon>Crambidae</taxon>
        <taxon>Crambinae</taxon>
        <taxon>Diatraea</taxon>
    </lineage>
</organism>
<evidence type="ECO:0000259" key="7">
    <source>
        <dbReference type="PROSITE" id="PS50157"/>
    </source>
</evidence>
<gene>
    <name evidence="8" type="ORF">DIATSA_LOCUS1194</name>
</gene>
<evidence type="ECO:0000256" key="1">
    <source>
        <dbReference type="ARBA" id="ARBA00022723"/>
    </source>
</evidence>
<keyword evidence="2" id="KW-0677">Repeat</keyword>
<evidence type="ECO:0000313" key="9">
    <source>
        <dbReference type="Proteomes" id="UP001153714"/>
    </source>
</evidence>
<dbReference type="OrthoDB" id="7285826at2759"/>
<dbReference type="Proteomes" id="UP001153714">
    <property type="component" value="Chromosome 10"/>
</dbReference>
<dbReference type="GO" id="GO:0008270">
    <property type="term" value="F:zinc ion binding"/>
    <property type="evidence" value="ECO:0007669"/>
    <property type="project" value="UniProtKB-KW"/>
</dbReference>
<dbReference type="EMBL" id="OU893341">
    <property type="protein sequence ID" value="CAH0747356.1"/>
    <property type="molecule type" value="Genomic_DNA"/>
</dbReference>
<reference evidence="8" key="1">
    <citation type="submission" date="2021-12" db="EMBL/GenBank/DDBJ databases">
        <authorList>
            <person name="King R."/>
        </authorList>
    </citation>
    <scope>NUCLEOTIDE SEQUENCE</scope>
</reference>
<dbReference type="PROSITE" id="PS00028">
    <property type="entry name" value="ZINC_FINGER_C2H2_1"/>
    <property type="match status" value="7"/>
</dbReference>
<evidence type="ECO:0000256" key="4">
    <source>
        <dbReference type="ARBA" id="ARBA00022833"/>
    </source>
</evidence>
<dbReference type="SMART" id="SM00355">
    <property type="entry name" value="ZnF_C2H2"/>
    <property type="match status" value="18"/>
</dbReference>
<dbReference type="PROSITE" id="PS50157">
    <property type="entry name" value="ZINC_FINGER_C2H2_2"/>
    <property type="match status" value="2"/>
</dbReference>
<keyword evidence="9" id="KW-1185">Reference proteome</keyword>